<dbReference type="InterPro" id="IPR005662">
    <property type="entry name" value="GTPase_Era-like"/>
</dbReference>
<dbReference type="PANTHER" id="PTHR42698:SF1">
    <property type="entry name" value="GTPASE ERA, MITOCHONDRIAL"/>
    <property type="match status" value="1"/>
</dbReference>
<gene>
    <name evidence="8" type="primary">era</name>
    <name evidence="13" type="ORF">BN146_10290</name>
</gene>
<dbReference type="GO" id="GO:0003924">
    <property type="term" value="F:GTPase activity"/>
    <property type="evidence" value="ECO:0007669"/>
    <property type="project" value="UniProtKB-UniRule"/>
</dbReference>
<feature type="binding site" evidence="8">
    <location>
        <begin position="65"/>
        <end position="69"/>
    </location>
    <ligand>
        <name>GTP</name>
        <dbReference type="ChEBI" id="CHEBI:37565"/>
    </ligand>
</feature>
<dbReference type="CDD" id="cd04163">
    <property type="entry name" value="Era"/>
    <property type="match status" value="1"/>
</dbReference>
<feature type="region of interest" description="G3" evidence="9">
    <location>
        <begin position="65"/>
        <end position="68"/>
    </location>
</feature>
<dbReference type="EMBL" id="CALZ01000158">
    <property type="protein sequence ID" value="CCK84585.1"/>
    <property type="molecule type" value="Genomic_DNA"/>
</dbReference>
<dbReference type="InterPro" id="IPR004044">
    <property type="entry name" value="KH_dom_type_2"/>
</dbReference>
<feature type="region of interest" description="G5" evidence="9">
    <location>
        <begin position="155"/>
        <end position="157"/>
    </location>
</feature>
<comment type="function">
    <text evidence="8">An essential GTPase that binds both GDP and GTP, with rapid nucleotide exchange. Plays a role in 16S rRNA processing and 30S ribosomal subunit biogenesis and possibly also in cell cycle regulation and energy metabolism.</text>
</comment>
<dbReference type="Gene3D" id="3.30.300.20">
    <property type="match status" value="1"/>
</dbReference>
<feature type="region of interest" description="G4" evidence="9">
    <location>
        <begin position="126"/>
        <end position="129"/>
    </location>
</feature>
<feature type="region of interest" description="G2" evidence="9">
    <location>
        <begin position="44"/>
        <end position="48"/>
    </location>
</feature>
<keyword evidence="4 8" id="KW-0547">Nucleotide-binding</keyword>
<dbReference type="AlphaFoldDB" id="K0NY83"/>
<dbReference type="Pfam" id="PF01926">
    <property type="entry name" value="MMR_HSR1"/>
    <property type="match status" value="1"/>
</dbReference>
<evidence type="ECO:0000259" key="12">
    <source>
        <dbReference type="PROSITE" id="PS51713"/>
    </source>
</evidence>
<feature type="domain" description="Era-type G" evidence="12">
    <location>
        <begin position="10"/>
        <end position="176"/>
    </location>
</feature>
<organism evidence="13 14">
    <name type="scientific">Lactobacillus equicursoris 66c</name>
    <dbReference type="NCBI Taxonomy" id="872326"/>
    <lineage>
        <taxon>Bacteria</taxon>
        <taxon>Bacillati</taxon>
        <taxon>Bacillota</taxon>
        <taxon>Bacilli</taxon>
        <taxon>Lactobacillales</taxon>
        <taxon>Lactobacillaceae</taxon>
        <taxon>Lactobacillus</taxon>
    </lineage>
</organism>
<keyword evidence="8" id="KW-0963">Cytoplasm</keyword>
<evidence type="ECO:0000256" key="9">
    <source>
        <dbReference type="PROSITE-ProRule" id="PRU01050"/>
    </source>
</evidence>
<evidence type="ECO:0000259" key="11">
    <source>
        <dbReference type="PROSITE" id="PS50823"/>
    </source>
</evidence>
<dbReference type="GO" id="GO:0070181">
    <property type="term" value="F:small ribosomal subunit rRNA binding"/>
    <property type="evidence" value="ECO:0007669"/>
    <property type="project" value="UniProtKB-UniRule"/>
</dbReference>
<reference evidence="13 14" key="1">
    <citation type="submission" date="2012-08" db="EMBL/GenBank/DDBJ databases">
        <title>Draft Genome Sequences of Lactobacillus equicursoris CIP 110162T, isolated from thoroughbred racehorse feces and Lactobacillus sp. CRBIP 24.137 isolated from urine of human.</title>
        <authorList>
            <person name="Cousin S."/>
            <person name="Loux V."/>
            <person name="Ma L."/>
            <person name="Creno S."/>
            <person name="Clermont D."/>
            <person name="Bizet C."/>
            <person name="Bouchier C."/>
        </authorList>
    </citation>
    <scope>NUCLEOTIDE SEQUENCE [LARGE SCALE GENOMIC DNA]</scope>
    <source>
        <strain evidence="13 14">66c</strain>
    </source>
</reference>
<dbReference type="GO" id="GO:0005525">
    <property type="term" value="F:GTP binding"/>
    <property type="evidence" value="ECO:0007669"/>
    <property type="project" value="UniProtKB-UniRule"/>
</dbReference>
<dbReference type="NCBIfam" id="TIGR00436">
    <property type="entry name" value="era"/>
    <property type="match status" value="1"/>
</dbReference>
<evidence type="ECO:0000256" key="1">
    <source>
        <dbReference type="ARBA" id="ARBA00007921"/>
    </source>
</evidence>
<sequence length="303" mass="34012">MKMVQTNKHKSGFVALIGRPNVGKSTLMNRLIGQKVAITSAKPQTTRNKIFGIYTEDDMQAVFVDTPGIFKSHSDLDEYMDKASLSALNDVDLVLFMVDAKKAGKGEEYVAGLLKNVEVPVFLVINKIDQVHPNDLLPIIDSYQAVGDFAEFLPISASQGNGVDDLLKTIKDYLPEGPQYYASDEVTDRPEYFVVAEMIREQILRLTGQEVPHSTAVWVEQMNERINGKLQVNATIYVEKDGQKRIIIGKGGAMIKQIGMKARKEIESLLGEKVNLQLWVKVRHNWRQDPAFLKSIGYDKKDL</sequence>
<feature type="region of interest" description="G1" evidence="9">
    <location>
        <begin position="18"/>
        <end position="25"/>
    </location>
</feature>
<dbReference type="SUPFAM" id="SSF54814">
    <property type="entry name" value="Prokaryotic type KH domain (KH-domain type II)"/>
    <property type="match status" value="1"/>
</dbReference>
<evidence type="ECO:0000256" key="4">
    <source>
        <dbReference type="ARBA" id="ARBA00022741"/>
    </source>
</evidence>
<name>K0NY83_9LACO</name>
<evidence type="ECO:0000256" key="5">
    <source>
        <dbReference type="ARBA" id="ARBA00022884"/>
    </source>
</evidence>
<dbReference type="PANTHER" id="PTHR42698">
    <property type="entry name" value="GTPASE ERA"/>
    <property type="match status" value="1"/>
</dbReference>
<evidence type="ECO:0000256" key="8">
    <source>
        <dbReference type="HAMAP-Rule" id="MF_00367"/>
    </source>
</evidence>
<dbReference type="HAMAP" id="MF_00367">
    <property type="entry name" value="GTPase_Era"/>
    <property type="match status" value="1"/>
</dbReference>
<dbReference type="InterPro" id="IPR027417">
    <property type="entry name" value="P-loop_NTPase"/>
</dbReference>
<dbReference type="PRINTS" id="PR00326">
    <property type="entry name" value="GTP1OBG"/>
</dbReference>
<evidence type="ECO:0000313" key="13">
    <source>
        <dbReference type="EMBL" id="CCK84585.1"/>
    </source>
</evidence>
<comment type="caution">
    <text evidence="13">The sequence shown here is derived from an EMBL/GenBank/DDBJ whole genome shotgun (WGS) entry which is preliminary data.</text>
</comment>
<dbReference type="InterPro" id="IPR015946">
    <property type="entry name" value="KH_dom-like_a/b"/>
</dbReference>
<dbReference type="GO" id="GO:0000028">
    <property type="term" value="P:ribosomal small subunit assembly"/>
    <property type="evidence" value="ECO:0007669"/>
    <property type="project" value="TreeGrafter"/>
</dbReference>
<keyword evidence="8" id="KW-0699">rRNA-binding</keyword>
<feature type="binding site" evidence="8">
    <location>
        <begin position="18"/>
        <end position="25"/>
    </location>
    <ligand>
        <name>GTP</name>
        <dbReference type="ChEBI" id="CHEBI:37565"/>
    </ligand>
</feature>
<protein>
    <recommendedName>
        <fullName evidence="2 8">GTPase Era</fullName>
    </recommendedName>
</protein>
<dbReference type="InterPro" id="IPR009019">
    <property type="entry name" value="KH_sf_prok-type"/>
</dbReference>
<evidence type="ECO:0000256" key="7">
    <source>
        <dbReference type="ARBA" id="ARBA00023136"/>
    </source>
</evidence>
<evidence type="ECO:0000313" key="14">
    <source>
        <dbReference type="Proteomes" id="UP000009325"/>
    </source>
</evidence>
<dbReference type="Pfam" id="PF07650">
    <property type="entry name" value="KH_2"/>
    <property type="match status" value="1"/>
</dbReference>
<comment type="subunit">
    <text evidence="8">Monomer.</text>
</comment>
<dbReference type="GO" id="GO:0005886">
    <property type="term" value="C:plasma membrane"/>
    <property type="evidence" value="ECO:0007669"/>
    <property type="project" value="UniProtKB-SubCell"/>
</dbReference>
<dbReference type="InterPro" id="IPR005225">
    <property type="entry name" value="Small_GTP-bd"/>
</dbReference>
<dbReference type="CDD" id="cd22534">
    <property type="entry name" value="KH-II_Era"/>
    <property type="match status" value="1"/>
</dbReference>
<feature type="binding site" evidence="8">
    <location>
        <begin position="126"/>
        <end position="129"/>
    </location>
    <ligand>
        <name>GTP</name>
        <dbReference type="ChEBI" id="CHEBI:37565"/>
    </ligand>
</feature>
<dbReference type="PROSITE" id="PS51713">
    <property type="entry name" value="G_ERA"/>
    <property type="match status" value="1"/>
</dbReference>
<dbReference type="PROSITE" id="PS50823">
    <property type="entry name" value="KH_TYPE_2"/>
    <property type="match status" value="1"/>
</dbReference>
<dbReference type="FunFam" id="3.40.50.300:FF:000094">
    <property type="entry name" value="GTPase Era"/>
    <property type="match status" value="1"/>
</dbReference>
<keyword evidence="8" id="KW-1003">Cell membrane</keyword>
<comment type="subcellular location">
    <subcellularLocation>
        <location evidence="8">Cytoplasm</location>
    </subcellularLocation>
    <subcellularLocation>
        <location evidence="8">Cell membrane</location>
        <topology evidence="8">Peripheral membrane protein</topology>
    </subcellularLocation>
</comment>
<dbReference type="GO" id="GO:0043024">
    <property type="term" value="F:ribosomal small subunit binding"/>
    <property type="evidence" value="ECO:0007669"/>
    <property type="project" value="TreeGrafter"/>
</dbReference>
<evidence type="ECO:0000256" key="3">
    <source>
        <dbReference type="ARBA" id="ARBA00022517"/>
    </source>
</evidence>
<dbReference type="InterPro" id="IPR030388">
    <property type="entry name" value="G_ERA_dom"/>
</dbReference>
<proteinExistence type="inferred from homology"/>
<dbReference type="Proteomes" id="UP000009325">
    <property type="component" value="Unassembled WGS sequence"/>
</dbReference>
<keyword evidence="6 8" id="KW-0342">GTP-binding</keyword>
<feature type="domain" description="KH type-2" evidence="11">
    <location>
        <begin position="199"/>
        <end position="284"/>
    </location>
</feature>
<dbReference type="NCBIfam" id="NF000908">
    <property type="entry name" value="PRK00089.1"/>
    <property type="match status" value="1"/>
</dbReference>
<dbReference type="SUPFAM" id="SSF52540">
    <property type="entry name" value="P-loop containing nucleoside triphosphate hydrolases"/>
    <property type="match status" value="1"/>
</dbReference>
<dbReference type="NCBIfam" id="TIGR00231">
    <property type="entry name" value="small_GTP"/>
    <property type="match status" value="1"/>
</dbReference>
<evidence type="ECO:0000256" key="2">
    <source>
        <dbReference type="ARBA" id="ARBA00020484"/>
    </source>
</evidence>
<dbReference type="FunFam" id="3.30.300.20:FF:000003">
    <property type="entry name" value="GTPase Era"/>
    <property type="match status" value="1"/>
</dbReference>
<dbReference type="Gene3D" id="3.40.50.300">
    <property type="entry name" value="P-loop containing nucleotide triphosphate hydrolases"/>
    <property type="match status" value="1"/>
</dbReference>
<evidence type="ECO:0000256" key="6">
    <source>
        <dbReference type="ARBA" id="ARBA00023134"/>
    </source>
</evidence>
<keyword evidence="7 8" id="KW-0472">Membrane</keyword>
<evidence type="ECO:0000256" key="10">
    <source>
        <dbReference type="RuleBase" id="RU003761"/>
    </source>
</evidence>
<keyword evidence="3 8" id="KW-0690">Ribosome biogenesis</keyword>
<accession>K0NY83</accession>
<dbReference type="GO" id="GO:0005829">
    <property type="term" value="C:cytosol"/>
    <property type="evidence" value="ECO:0007669"/>
    <property type="project" value="TreeGrafter"/>
</dbReference>
<comment type="similarity">
    <text evidence="1 8 9 10">Belongs to the TRAFAC class TrmE-Era-EngA-EngB-Septin-like GTPase superfamily. Era GTPase family.</text>
</comment>
<keyword evidence="5 8" id="KW-0694">RNA-binding</keyword>
<dbReference type="InterPro" id="IPR006073">
    <property type="entry name" value="GTP-bd"/>
</dbReference>